<dbReference type="EMBL" id="PCHB01000001">
    <property type="protein sequence ID" value="PKU98742.1"/>
    <property type="molecule type" value="Genomic_DNA"/>
</dbReference>
<dbReference type="Gene3D" id="2.60.120.10">
    <property type="entry name" value="Jelly Rolls"/>
    <property type="match status" value="1"/>
</dbReference>
<feature type="site" description="Participates in a stacking interaction with the thymidine ring of dTDP-4-oxo-6-deoxyglucose" evidence="4">
    <location>
        <position position="147"/>
    </location>
</feature>
<feature type="domain" description="RmlD-like substrate binding" evidence="6">
    <location>
        <begin position="198"/>
        <end position="488"/>
    </location>
</feature>
<proteinExistence type="inferred from homology"/>
<dbReference type="UniPathway" id="UPA00124"/>
<feature type="active site" description="Proton acceptor" evidence="3">
    <location>
        <position position="78"/>
    </location>
</feature>
<dbReference type="Gene3D" id="3.40.50.720">
    <property type="entry name" value="NAD(P)-binding Rossmann-like Domain"/>
    <property type="match status" value="1"/>
</dbReference>
<dbReference type="SUPFAM" id="SSF51735">
    <property type="entry name" value="NAD(P)-binding Rossmann-fold domains"/>
    <property type="match status" value="1"/>
</dbReference>
<dbReference type="PANTHER" id="PTHR10491:SF4">
    <property type="entry name" value="METHIONINE ADENOSYLTRANSFERASE 2 SUBUNIT BETA"/>
    <property type="match status" value="1"/>
</dbReference>
<dbReference type="Proteomes" id="UP000233783">
    <property type="component" value="Unassembled WGS sequence"/>
</dbReference>
<evidence type="ECO:0000256" key="1">
    <source>
        <dbReference type="ARBA" id="ARBA00010154"/>
    </source>
</evidence>
<protein>
    <recommendedName>
        <fullName evidence="5">dTDP-4-dehydrorhamnose reductase</fullName>
        <ecNumber evidence="5">1.1.1.133</ecNumber>
    </recommendedName>
</protein>
<evidence type="ECO:0000256" key="2">
    <source>
        <dbReference type="ARBA" id="ARBA00010944"/>
    </source>
</evidence>
<dbReference type="CDD" id="cd05254">
    <property type="entry name" value="dTDP_HR_like_SDR_e"/>
    <property type="match status" value="1"/>
</dbReference>
<dbReference type="InterPro" id="IPR014710">
    <property type="entry name" value="RmlC-like_jellyroll"/>
</dbReference>
<comment type="function">
    <text evidence="5">Catalyzes the reduction of dTDP-6-deoxy-L-lyxo-4-hexulose to yield dTDP-L-rhamnose.</text>
</comment>
<feature type="active site" description="Proton donor" evidence="3">
    <location>
        <position position="141"/>
    </location>
</feature>
<evidence type="ECO:0000256" key="4">
    <source>
        <dbReference type="PIRSR" id="PIRSR600888-3"/>
    </source>
</evidence>
<comment type="similarity">
    <text evidence="1">Belongs to the dTDP-4-dehydrorhamnose 3,5-epimerase family.</text>
</comment>
<accession>A0A2N3QZA5</accession>
<sequence>MQRKAYNAMEFEKELKVTETNIPGLLVFDLPVHGDNRGWFKENWQKAKMTALGLPADFQPVQNNISFNAKKGVTRGIHAEPWDKFISLATGEIFGAWVDLRPGDSFGQVYTTRLDPSRAIYVPRGVGNSFQALEDGTAYSYLVNAHWSLEQKKTYTFVNLADPDLDIQWPIPLEESERSEADLHHPMLKDAKPMAPRRTLVTGANGQLGRAIRDYVQAHGLEGFEFTDIDEFDFSDPAAYAQIDWSLYGAIINAGAYTAVDKAQTPEGRTAAWKANAQGPALLAKTAIEYNLTLVHISSDYVFDGATEVHDEDEAFAPLGVYGQTKAAGDIAVAMAPKHYILRSSWVIGDGHNFVKTMIALSDRVANPDEALEQVTVVDDQIGRLTFTQDMARAIFFLLDREAPYGTYDLTSSGDSVSWAAIAREVFAQANGNGQAVKPISTKEYFANATAPVSPRPTYSTLDLAKIEETGFEPSDWRDELHAYVAAARRGE</sequence>
<dbReference type="InterPro" id="IPR036291">
    <property type="entry name" value="NAD(P)-bd_dom_sf"/>
</dbReference>
<dbReference type="Pfam" id="PF00908">
    <property type="entry name" value="dTDP_sugar_isom"/>
    <property type="match status" value="1"/>
</dbReference>
<evidence type="ECO:0000256" key="5">
    <source>
        <dbReference type="RuleBase" id="RU364082"/>
    </source>
</evidence>
<comment type="pathway">
    <text evidence="5">Carbohydrate biosynthesis; dTDP-L-rhamnose biosynthesis.</text>
</comment>
<organism evidence="7 8">
    <name type="scientific">Bifidobacterium pseudolongum subsp. globosum</name>
    <dbReference type="NCBI Taxonomy" id="1690"/>
    <lineage>
        <taxon>Bacteria</taxon>
        <taxon>Bacillati</taxon>
        <taxon>Actinomycetota</taxon>
        <taxon>Actinomycetes</taxon>
        <taxon>Bifidobacteriales</taxon>
        <taxon>Bifidobacteriaceae</taxon>
        <taxon>Bifidobacterium</taxon>
    </lineage>
</organism>
<dbReference type="AlphaFoldDB" id="A0A2N3QZA5"/>
<dbReference type="GO" id="GO:0019305">
    <property type="term" value="P:dTDP-rhamnose biosynthetic process"/>
    <property type="evidence" value="ECO:0007669"/>
    <property type="project" value="UniProtKB-UniPathway"/>
</dbReference>
<reference evidence="7 8" key="1">
    <citation type="submission" date="2017-10" db="EMBL/GenBank/DDBJ databases">
        <title>Bifidobacterium genomics.</title>
        <authorList>
            <person name="Lugli G.A."/>
            <person name="Milani C."/>
            <person name="Mancabelli L."/>
        </authorList>
    </citation>
    <scope>NUCLEOTIDE SEQUENCE [LARGE SCALE GENOMIC DNA]</scope>
    <source>
        <strain evidence="7 8">1744B</strain>
    </source>
</reference>
<evidence type="ECO:0000313" key="8">
    <source>
        <dbReference type="Proteomes" id="UP000233783"/>
    </source>
</evidence>
<dbReference type="InterPro" id="IPR005913">
    <property type="entry name" value="dTDP_dehydrorham_reduct"/>
</dbReference>
<dbReference type="CDD" id="cd00438">
    <property type="entry name" value="cupin_RmlC"/>
    <property type="match status" value="1"/>
</dbReference>
<dbReference type="PANTHER" id="PTHR10491">
    <property type="entry name" value="DTDP-4-DEHYDRORHAMNOSE REDUCTASE"/>
    <property type="match status" value="1"/>
</dbReference>
<dbReference type="InterPro" id="IPR029903">
    <property type="entry name" value="RmlD-like-bd"/>
</dbReference>
<dbReference type="GO" id="GO:0008831">
    <property type="term" value="F:dTDP-4-dehydrorhamnose reductase activity"/>
    <property type="evidence" value="ECO:0007669"/>
    <property type="project" value="UniProtKB-EC"/>
</dbReference>
<keyword evidence="5" id="KW-0560">Oxidoreductase</keyword>
<comment type="caution">
    <text evidence="7">The sequence shown here is derived from an EMBL/GenBank/DDBJ whole genome shotgun (WGS) entry which is preliminary data.</text>
</comment>
<dbReference type="Gene3D" id="3.90.25.10">
    <property type="entry name" value="UDP-galactose 4-epimerase, domain 1"/>
    <property type="match status" value="1"/>
</dbReference>
<evidence type="ECO:0000259" key="6">
    <source>
        <dbReference type="Pfam" id="PF04321"/>
    </source>
</evidence>
<dbReference type="EC" id="1.1.1.133" evidence="5"/>
<gene>
    <name evidence="7" type="ORF">CQR56_0070</name>
</gene>
<evidence type="ECO:0000313" key="7">
    <source>
        <dbReference type="EMBL" id="PKU98742.1"/>
    </source>
</evidence>
<dbReference type="Pfam" id="PF04321">
    <property type="entry name" value="RmlD_sub_bind"/>
    <property type="match status" value="1"/>
</dbReference>
<keyword evidence="5" id="KW-0521">NADP</keyword>
<dbReference type="SUPFAM" id="SSF51182">
    <property type="entry name" value="RmlC-like cupins"/>
    <property type="match status" value="1"/>
</dbReference>
<dbReference type="InterPro" id="IPR011051">
    <property type="entry name" value="RmlC_Cupin_sf"/>
</dbReference>
<name>A0A2N3QZA5_9BIFI</name>
<dbReference type="GO" id="GO:0008830">
    <property type="term" value="F:dTDP-4-dehydrorhamnose 3,5-epimerase activity"/>
    <property type="evidence" value="ECO:0007669"/>
    <property type="project" value="InterPro"/>
</dbReference>
<comment type="similarity">
    <text evidence="2 5">Belongs to the dTDP-4-dehydrorhamnose reductase family.</text>
</comment>
<evidence type="ECO:0000256" key="3">
    <source>
        <dbReference type="PIRSR" id="PIRSR600888-1"/>
    </source>
</evidence>
<dbReference type="InterPro" id="IPR000888">
    <property type="entry name" value="RmlC-like"/>
</dbReference>